<dbReference type="EMBL" id="BK032551">
    <property type="protein sequence ID" value="DAF47183.1"/>
    <property type="molecule type" value="Genomic_DNA"/>
</dbReference>
<feature type="domain" description="DUF6273" evidence="1">
    <location>
        <begin position="603"/>
        <end position="714"/>
    </location>
</feature>
<dbReference type="InterPro" id="IPR046240">
    <property type="entry name" value="DUF6273"/>
</dbReference>
<proteinExistence type="predicted"/>
<protein>
    <submittedName>
        <fullName evidence="2">Tail-collar fiber protein</fullName>
    </submittedName>
</protein>
<evidence type="ECO:0000313" key="2">
    <source>
        <dbReference type="EMBL" id="DAF47183.1"/>
    </source>
</evidence>
<organism evidence="2">
    <name type="scientific">Caudovirales sp. ctTVN2</name>
    <dbReference type="NCBI Taxonomy" id="2827634"/>
    <lineage>
        <taxon>Viruses</taxon>
        <taxon>Duplodnaviria</taxon>
        <taxon>Heunggongvirae</taxon>
        <taxon>Uroviricota</taxon>
        <taxon>Caudoviricetes</taxon>
    </lineage>
</organism>
<sequence length="730" mass="76392">MSWNTSAYTQLGVAMLTEAMAGKRMTFTRAVGGAGTVAADDLPKATAVTDQRQTLILADSAADKEGDDTVYRLKVQISNKGLEQGYTLHQIGIYAKLDDSSSDALVCIFQDDHGFEIVPEAAMSNLLLEFYGMVVISGTAQVTVTADPAAIATEAWVRKLLAEHDKNPEAHKELFAAITAANISFDGPAAGLKADSVQAAVKEMVDKIDGIKESLTAENIAFEDTAGTGATNLQDALDAVLGNTLPKLTVTTTAGSALTLTDGKSTITGTADSGGSYTVALPRMGLWTVTAKLAGLTTDDTIDVETVGGKYTLTLPYFAATLTVTAAPGATVTAALPTGKAYTATADDTGTVQVKLKRSGTYTVSAHKDDAESDTAAVSVTENGGAYTATVHFCRLVLTAPIGSAITASCGDATLTATITGSDETGSVTLYPPTLGSWTITATKGDDSTSEAINATEYKDYTLTLDYVNPVLDKNEWKVIKKVADADKGANYWAVGDTKRITLNGKVGATTISNLKVDAFIIGFNHNSGKEGSNRIHFLLGKIGGKFVGLVDSYYDPSGYATTSGAFTMNTSDTNSGGWAKTQMRSTVLGAASDPTNPTANTLLAALPADLRAVMKSVTKYTDNTGGGSNSASAVTATTDYLWLLAEFEVFGSRTYANSSEPSSQAQYEYFKAGNSKIAYKHSAAETAAAWRLRSPYYTNNYRFCAVDSGGGAYYYSANRSLALVPGVAA</sequence>
<accession>A0A8S5S922</accession>
<reference evidence="2" key="1">
    <citation type="journal article" date="2021" name="Proc. Natl. Acad. Sci. U.S.A.">
        <title>A Catalog of Tens of Thousands of Viruses from Human Metagenomes Reveals Hidden Associations with Chronic Diseases.</title>
        <authorList>
            <person name="Tisza M.J."/>
            <person name="Buck C.B."/>
        </authorList>
    </citation>
    <scope>NUCLEOTIDE SEQUENCE</scope>
    <source>
        <strain evidence="2">CtTVN2</strain>
    </source>
</reference>
<dbReference type="Pfam" id="PF19789">
    <property type="entry name" value="DUF6273"/>
    <property type="match status" value="1"/>
</dbReference>
<name>A0A8S5S922_9CAUD</name>
<dbReference type="Gene3D" id="2.60.40.1120">
    <property type="entry name" value="Carboxypeptidase-like, regulatory domain"/>
    <property type="match status" value="1"/>
</dbReference>
<evidence type="ECO:0000259" key="1">
    <source>
        <dbReference type="Pfam" id="PF19789"/>
    </source>
</evidence>